<dbReference type="AlphaFoldDB" id="A0AAV2HDH7"/>
<keyword evidence="3 5" id="KW-0371">Homeobox</keyword>
<proteinExistence type="predicted"/>
<evidence type="ECO:0000313" key="10">
    <source>
        <dbReference type="Proteomes" id="UP001497497"/>
    </source>
</evidence>
<evidence type="ECO:0000256" key="3">
    <source>
        <dbReference type="ARBA" id="ARBA00023155"/>
    </source>
</evidence>
<dbReference type="PROSITE" id="PS00027">
    <property type="entry name" value="HOMEOBOX_1"/>
    <property type="match status" value="1"/>
</dbReference>
<organism evidence="9 10">
    <name type="scientific">Lymnaea stagnalis</name>
    <name type="common">Great pond snail</name>
    <name type="synonym">Helix stagnalis</name>
    <dbReference type="NCBI Taxonomy" id="6523"/>
    <lineage>
        <taxon>Eukaryota</taxon>
        <taxon>Metazoa</taxon>
        <taxon>Spiralia</taxon>
        <taxon>Lophotrochozoa</taxon>
        <taxon>Mollusca</taxon>
        <taxon>Gastropoda</taxon>
        <taxon>Heterobranchia</taxon>
        <taxon>Euthyneura</taxon>
        <taxon>Panpulmonata</taxon>
        <taxon>Hygrophila</taxon>
        <taxon>Lymnaeoidea</taxon>
        <taxon>Lymnaeidae</taxon>
        <taxon>Lymnaea</taxon>
    </lineage>
</organism>
<dbReference type="PANTHER" id="PTHR24334">
    <property type="entry name" value="HOMEOBOX PROTEIN GBX"/>
    <property type="match status" value="1"/>
</dbReference>
<sequence length="955" mass="105084">MTTAMSSSQTSCHHPPPFSIEALISPGFMYSPRQTQQRESHRNASAVNDNLDGASHPKSSSFGPEGESRIPNSPLPGPHAPTRKYDLNNIVNFIPGRNLTSSNPNILTLALANPNVPLFQPPAHFSAIDVLSRSAYPLPLPHCQQLHPYSAYPPPSGFLLSNITDHRSSLVPRRQVLPTPAPYPTFIRDISHILQFPKSQTNKEKKNFGAREEWAPALNGGFMTNKRSLSPTSTRSRSPLSPNSRSSRSPRPSSMSRSPRSPRSEDKDVCLDELNTNNEAISDIKLSNAMNASDGRVLVTSPTIKVMTPSSSAESLTTSTCGLTSTNIINTMAHNDMARHDTARHDTARNDTARDDPAPDDTAAHDDAEYDDGLRAAASAEDDGWPEGDDETKDGERSSEDLGSSGDESRSSSKIIFSVHAKGNGNHHGQKQPWTYIAGMHLTDFKESPVTGAGDDSPERVDQPHRPLTGEYIRNHEPHHPIVDAMDQRSLSEAPHLAAKSEPGRSNPSQTPDVGERDEEASVSCDGQLNRRRGPLSVGETRESLRPDTDDVESSLRTGEVVSEATRAKDCESRHRDDDIPSREPRTNVLSKSDCFKFDPRFHAFEYLSTTRHESAFDVRTVPIERHRGSNNPHIDGNIRPNHPKFDFSQVLTTSSAGDTASSQGYLNSFSHQRFSHSLTTCSAFEDASTVSRLTASKYDPDLGCVGDSSPHFHSNFWWTASRNLSPVPNFIGHQSHQQHAAMFSNANTRPGFSGDPLPLNPPHEVGTKNTERMVMNDCLKSGQTRVDSPDHKNVYDKTAKPCQTGLHKRSPADGSATLVTGSPTGASKIEASSDDENTDDGGCEGKSRRRRTAFTSDQLLELEQEFHSKKYLSLSERSAIAAQLRLSEVQVKIWFQNRRAKWKRVKAGNVHSRHNGVSQGQTGHQKTKIVVPIPVHVTRIAIRGQHQQDKQRPL</sequence>
<dbReference type="Pfam" id="PF00046">
    <property type="entry name" value="Homeodomain"/>
    <property type="match status" value="1"/>
</dbReference>
<dbReference type="GO" id="GO:0000981">
    <property type="term" value="F:DNA-binding transcription factor activity, RNA polymerase II-specific"/>
    <property type="evidence" value="ECO:0007669"/>
    <property type="project" value="InterPro"/>
</dbReference>
<dbReference type="SMART" id="SM00389">
    <property type="entry name" value="HOX"/>
    <property type="match status" value="1"/>
</dbReference>
<feature type="compositionally biased region" description="Basic and acidic residues" evidence="7">
    <location>
        <begin position="566"/>
        <end position="586"/>
    </location>
</feature>
<evidence type="ECO:0000256" key="4">
    <source>
        <dbReference type="ARBA" id="ARBA00023242"/>
    </source>
</evidence>
<feature type="region of interest" description="Disordered" evidence="7">
    <location>
        <begin position="783"/>
        <end position="851"/>
    </location>
</feature>
<evidence type="ECO:0000313" key="9">
    <source>
        <dbReference type="EMBL" id="CAL1530774.1"/>
    </source>
</evidence>
<comment type="caution">
    <text evidence="9">The sequence shown here is derived from an EMBL/GenBank/DDBJ whole genome shotgun (WGS) entry which is preliminary data.</text>
</comment>
<protein>
    <recommendedName>
        <fullName evidence="8">Homeobox domain-containing protein</fullName>
    </recommendedName>
</protein>
<evidence type="ECO:0000259" key="8">
    <source>
        <dbReference type="PROSITE" id="PS50071"/>
    </source>
</evidence>
<feature type="region of interest" description="Disordered" evidence="7">
    <location>
        <begin position="25"/>
        <end position="82"/>
    </location>
</feature>
<feature type="compositionally biased region" description="Acidic residues" evidence="7">
    <location>
        <begin position="833"/>
        <end position="843"/>
    </location>
</feature>
<feature type="region of interest" description="Disordered" evidence="7">
    <location>
        <begin position="446"/>
        <end position="587"/>
    </location>
</feature>
<dbReference type="PROSITE" id="PS50071">
    <property type="entry name" value="HOMEOBOX_2"/>
    <property type="match status" value="1"/>
</dbReference>
<feature type="compositionally biased region" description="Basic and acidic residues" evidence="7">
    <location>
        <begin position="540"/>
        <end position="549"/>
    </location>
</feature>
<keyword evidence="2 5" id="KW-0238">DNA-binding</keyword>
<dbReference type="InterPro" id="IPR001356">
    <property type="entry name" value="HD"/>
</dbReference>
<evidence type="ECO:0000256" key="5">
    <source>
        <dbReference type="PROSITE-ProRule" id="PRU00108"/>
    </source>
</evidence>
<feature type="compositionally biased region" description="Low complexity" evidence="7">
    <location>
        <begin position="227"/>
        <end position="261"/>
    </location>
</feature>
<dbReference type="InterPro" id="IPR042982">
    <property type="entry name" value="GBX-1/2"/>
</dbReference>
<evidence type="ECO:0000256" key="7">
    <source>
        <dbReference type="SAM" id="MobiDB-lite"/>
    </source>
</evidence>
<feature type="compositionally biased region" description="Basic and acidic residues" evidence="7">
    <location>
        <begin position="473"/>
        <end position="482"/>
    </location>
</feature>
<dbReference type="GO" id="GO:0000977">
    <property type="term" value="F:RNA polymerase II transcription regulatory region sequence-specific DNA binding"/>
    <property type="evidence" value="ECO:0007669"/>
    <property type="project" value="TreeGrafter"/>
</dbReference>
<dbReference type="InterPro" id="IPR009057">
    <property type="entry name" value="Homeodomain-like_sf"/>
</dbReference>
<feature type="region of interest" description="Disordered" evidence="7">
    <location>
        <begin position="343"/>
        <end position="412"/>
    </location>
</feature>
<feature type="region of interest" description="Disordered" evidence="7">
    <location>
        <begin position="213"/>
        <end position="269"/>
    </location>
</feature>
<dbReference type="InterPro" id="IPR017970">
    <property type="entry name" value="Homeobox_CS"/>
</dbReference>
<feature type="domain" description="Homeobox" evidence="8">
    <location>
        <begin position="846"/>
        <end position="906"/>
    </location>
</feature>
<feature type="DNA-binding region" description="Homeobox" evidence="5">
    <location>
        <begin position="848"/>
        <end position="907"/>
    </location>
</feature>
<evidence type="ECO:0000256" key="1">
    <source>
        <dbReference type="ARBA" id="ARBA00004123"/>
    </source>
</evidence>
<feature type="compositionally biased region" description="Polar residues" evidence="7">
    <location>
        <begin position="1"/>
        <end position="12"/>
    </location>
</feature>
<gene>
    <name evidence="9" type="ORF">GSLYS_00004899001</name>
</gene>
<reference evidence="9 10" key="1">
    <citation type="submission" date="2024-04" db="EMBL/GenBank/DDBJ databases">
        <authorList>
            <consortium name="Genoscope - CEA"/>
            <person name="William W."/>
        </authorList>
    </citation>
    <scope>NUCLEOTIDE SEQUENCE [LARGE SCALE GENOMIC DNA]</scope>
</reference>
<feature type="region of interest" description="Disordered" evidence="7">
    <location>
        <begin position="1"/>
        <end position="20"/>
    </location>
</feature>
<dbReference type="CDD" id="cd00086">
    <property type="entry name" value="homeodomain"/>
    <property type="match status" value="1"/>
</dbReference>
<feature type="compositionally biased region" description="Acidic residues" evidence="7">
    <location>
        <begin position="380"/>
        <end position="393"/>
    </location>
</feature>
<keyword evidence="4 5" id="KW-0539">Nucleus</keyword>
<dbReference type="PANTHER" id="PTHR24334:SF0">
    <property type="entry name" value="HOMEOBOX PROTEIN UNPLUGGED"/>
    <property type="match status" value="1"/>
</dbReference>
<feature type="compositionally biased region" description="Basic and acidic residues" evidence="7">
    <location>
        <begin position="788"/>
        <end position="800"/>
    </location>
</feature>
<dbReference type="EMBL" id="CAXITT010000075">
    <property type="protein sequence ID" value="CAL1530774.1"/>
    <property type="molecule type" value="Genomic_DNA"/>
</dbReference>
<dbReference type="Proteomes" id="UP001497497">
    <property type="component" value="Unassembled WGS sequence"/>
</dbReference>
<dbReference type="Gene3D" id="1.10.10.60">
    <property type="entry name" value="Homeodomain-like"/>
    <property type="match status" value="1"/>
</dbReference>
<evidence type="ECO:0000256" key="2">
    <source>
        <dbReference type="ARBA" id="ARBA00023125"/>
    </source>
</evidence>
<name>A0AAV2HDH7_LYMST</name>
<keyword evidence="10" id="KW-1185">Reference proteome</keyword>
<feature type="compositionally biased region" description="Basic and acidic residues" evidence="7">
    <location>
        <begin position="343"/>
        <end position="367"/>
    </location>
</feature>
<comment type="subcellular location">
    <subcellularLocation>
        <location evidence="1 5 6">Nucleus</location>
    </subcellularLocation>
</comment>
<dbReference type="SUPFAM" id="SSF46689">
    <property type="entry name" value="Homeodomain-like"/>
    <property type="match status" value="1"/>
</dbReference>
<dbReference type="GO" id="GO:0005634">
    <property type="term" value="C:nucleus"/>
    <property type="evidence" value="ECO:0007669"/>
    <property type="project" value="UniProtKB-SubCell"/>
</dbReference>
<accession>A0AAV2HDH7</accession>
<evidence type="ECO:0000256" key="6">
    <source>
        <dbReference type="RuleBase" id="RU000682"/>
    </source>
</evidence>
<dbReference type="GO" id="GO:0051960">
    <property type="term" value="P:regulation of nervous system development"/>
    <property type="evidence" value="ECO:0007669"/>
    <property type="project" value="TreeGrafter"/>
</dbReference>